<comment type="caution">
    <text evidence="3">The sequence shown here is derived from an EMBL/GenBank/DDBJ whole genome shotgun (WGS) entry which is preliminary data.</text>
</comment>
<keyword evidence="1" id="KW-0560">Oxidoreductase</keyword>
<dbReference type="PANTHER" id="PTHR43899:SF4">
    <property type="entry name" value="17 BETA-HYDROXYSTEROID DEHYDROGENASE TYPE 3"/>
    <property type="match status" value="1"/>
</dbReference>
<dbReference type="InterPro" id="IPR051019">
    <property type="entry name" value="VLCFA-Steroid_DH"/>
</dbReference>
<keyword evidence="2" id="KW-0472">Membrane</keyword>
<feature type="transmembrane region" description="Helical" evidence="2">
    <location>
        <begin position="23"/>
        <end position="46"/>
    </location>
</feature>
<keyword evidence="4" id="KW-1185">Reference proteome</keyword>
<dbReference type="Gene3D" id="3.40.50.720">
    <property type="entry name" value="NAD(P)-binding Rossmann-like Domain"/>
    <property type="match status" value="1"/>
</dbReference>
<dbReference type="PRINTS" id="PR00081">
    <property type="entry name" value="GDHRDH"/>
</dbReference>
<dbReference type="CDD" id="cd05233">
    <property type="entry name" value="SDR_c"/>
    <property type="match status" value="1"/>
</dbReference>
<evidence type="ECO:0000313" key="3">
    <source>
        <dbReference type="EMBL" id="KAH6590904.1"/>
    </source>
</evidence>
<dbReference type="EMBL" id="JAFCIX010000418">
    <property type="protein sequence ID" value="KAH6590904.1"/>
    <property type="molecule type" value="Genomic_DNA"/>
</dbReference>
<dbReference type="Pfam" id="PF00106">
    <property type="entry name" value="adh_short"/>
    <property type="match status" value="1"/>
</dbReference>
<keyword evidence="2" id="KW-1133">Transmembrane helix</keyword>
<proteinExistence type="predicted"/>
<name>A0ABQ8F292_9FUNG</name>
<gene>
    <name evidence="3" type="ORF">BASA50_008905</name>
</gene>
<dbReference type="PANTHER" id="PTHR43899">
    <property type="entry name" value="RH59310P"/>
    <property type="match status" value="1"/>
</dbReference>
<dbReference type="SUPFAM" id="SSF51735">
    <property type="entry name" value="NAD(P)-binding Rossmann-fold domains"/>
    <property type="match status" value="1"/>
</dbReference>
<dbReference type="InterPro" id="IPR002347">
    <property type="entry name" value="SDR_fam"/>
</dbReference>
<accession>A0ABQ8F292</accession>
<reference evidence="3 4" key="1">
    <citation type="submission" date="2021-02" db="EMBL/GenBank/DDBJ databases">
        <title>Variation within the Batrachochytrium salamandrivorans European outbreak.</title>
        <authorList>
            <person name="Kelly M."/>
            <person name="Pasmans F."/>
            <person name="Shea T.P."/>
            <person name="Munoz J.F."/>
            <person name="Carranza S."/>
            <person name="Cuomo C.A."/>
            <person name="Martel A."/>
        </authorList>
    </citation>
    <scope>NUCLEOTIDE SEQUENCE [LARGE SCALE GENOMIC DNA]</scope>
    <source>
        <strain evidence="3 4">AMFP18/2</strain>
    </source>
</reference>
<evidence type="ECO:0000256" key="2">
    <source>
        <dbReference type="SAM" id="Phobius"/>
    </source>
</evidence>
<sequence length="325" mass="34843">MNALLSTISSTLAAYSSVPYVTIPFFIVGFLALATYLLPCGLQALLPSQNLRQKYSASWALVTGGSSGIGASISERLASEGINVVIAALEDPLLKSSVDGLAKKYPKLQFRAVGVNLASKDFMTKIQDATNDIEIAMVFNNAGYIKPGLFTSSSIQGILANFDVNATCTLSITHHFMRKMQARGKRSLVCFTSSSGGLLPGPMSSIYSSTKAWMTNFAVSVAAEVAEDQIDVLVVHPSPIASNFYSNANGMTVLKAVEKSAQQPTVISDVIWKCAGRTTIVDQGAVSVGLKLLLKMLDWNLLSELMVAFVRTNGDYKMFKKAKQA</sequence>
<protein>
    <submittedName>
        <fullName evidence="3">Uncharacterized protein</fullName>
    </submittedName>
</protein>
<evidence type="ECO:0000313" key="4">
    <source>
        <dbReference type="Proteomes" id="UP001648503"/>
    </source>
</evidence>
<keyword evidence="2" id="KW-0812">Transmembrane</keyword>
<dbReference type="InterPro" id="IPR036291">
    <property type="entry name" value="NAD(P)-bd_dom_sf"/>
</dbReference>
<dbReference type="Proteomes" id="UP001648503">
    <property type="component" value="Unassembled WGS sequence"/>
</dbReference>
<evidence type="ECO:0000256" key="1">
    <source>
        <dbReference type="ARBA" id="ARBA00023002"/>
    </source>
</evidence>
<organism evidence="3 4">
    <name type="scientific">Batrachochytrium salamandrivorans</name>
    <dbReference type="NCBI Taxonomy" id="1357716"/>
    <lineage>
        <taxon>Eukaryota</taxon>
        <taxon>Fungi</taxon>
        <taxon>Fungi incertae sedis</taxon>
        <taxon>Chytridiomycota</taxon>
        <taxon>Chytridiomycota incertae sedis</taxon>
        <taxon>Chytridiomycetes</taxon>
        <taxon>Rhizophydiales</taxon>
        <taxon>Rhizophydiales incertae sedis</taxon>
        <taxon>Batrachochytrium</taxon>
    </lineage>
</organism>